<keyword evidence="4" id="KW-1185">Reference proteome</keyword>
<dbReference type="Proteomes" id="UP001292094">
    <property type="component" value="Unassembled WGS sequence"/>
</dbReference>
<dbReference type="PROSITE" id="PS00028">
    <property type="entry name" value="ZINC_FINGER_C2H2_1"/>
    <property type="match status" value="1"/>
</dbReference>
<feature type="domain" description="C2H2-type" evidence="2">
    <location>
        <begin position="184"/>
        <end position="204"/>
    </location>
</feature>
<feature type="compositionally biased region" description="Polar residues" evidence="1">
    <location>
        <begin position="7"/>
        <end position="22"/>
    </location>
</feature>
<gene>
    <name evidence="3" type="ORF">Pmani_022630</name>
</gene>
<sequence length="254" mass="27279">MSPLVDVTNTSGQSVSGSQYTDSLRKSGSEESEFCSIVTKANSEKGILQIYYSSDVKTEEVAIKMCNTQVSCNGKNSTGSSCQTSIPPTNMCSGRKNSDTGSPPNQEVDTDVLLSQAVQTLTLGGRLSTEPRLRKQRQGHRHRNRKGSDPTVAVNNSSKPLSSSCGLPDNPPQCINGVSSPQQCGACGLEFTSLPKLTQHLTRHVFDGLYAAQWLTQAMKLVNSRHTSTTVEVDSSSRDGTSLSEIVQQDSSDE</sequence>
<evidence type="ECO:0000313" key="3">
    <source>
        <dbReference type="EMBL" id="KAK4305469.1"/>
    </source>
</evidence>
<feature type="region of interest" description="Disordered" evidence="1">
    <location>
        <begin position="124"/>
        <end position="166"/>
    </location>
</feature>
<feature type="compositionally biased region" description="Polar residues" evidence="1">
    <location>
        <begin position="74"/>
        <end position="92"/>
    </location>
</feature>
<feature type="region of interest" description="Disordered" evidence="1">
    <location>
        <begin position="231"/>
        <end position="254"/>
    </location>
</feature>
<dbReference type="EMBL" id="JAWZYT010002269">
    <property type="protein sequence ID" value="KAK4305469.1"/>
    <property type="molecule type" value="Genomic_DNA"/>
</dbReference>
<feature type="compositionally biased region" description="Polar residues" evidence="1">
    <location>
        <begin position="153"/>
        <end position="165"/>
    </location>
</feature>
<dbReference type="InterPro" id="IPR013087">
    <property type="entry name" value="Znf_C2H2_type"/>
</dbReference>
<feature type="region of interest" description="Disordered" evidence="1">
    <location>
        <begin position="74"/>
        <end position="108"/>
    </location>
</feature>
<accession>A0AAE1PBL7</accession>
<feature type="compositionally biased region" description="Basic residues" evidence="1">
    <location>
        <begin position="134"/>
        <end position="145"/>
    </location>
</feature>
<name>A0AAE1PBL7_9EUCA</name>
<feature type="region of interest" description="Disordered" evidence="1">
    <location>
        <begin position="1"/>
        <end position="24"/>
    </location>
</feature>
<evidence type="ECO:0000259" key="2">
    <source>
        <dbReference type="PROSITE" id="PS00028"/>
    </source>
</evidence>
<proteinExistence type="predicted"/>
<dbReference type="AlphaFoldDB" id="A0AAE1PBL7"/>
<evidence type="ECO:0000256" key="1">
    <source>
        <dbReference type="SAM" id="MobiDB-lite"/>
    </source>
</evidence>
<evidence type="ECO:0000313" key="4">
    <source>
        <dbReference type="Proteomes" id="UP001292094"/>
    </source>
</evidence>
<protein>
    <recommendedName>
        <fullName evidence="2">C2H2-type domain-containing protein</fullName>
    </recommendedName>
</protein>
<reference evidence="3" key="1">
    <citation type="submission" date="2023-11" db="EMBL/GenBank/DDBJ databases">
        <title>Genome assemblies of two species of porcelain crab, Petrolisthes cinctipes and Petrolisthes manimaculis (Anomura: Porcellanidae).</title>
        <authorList>
            <person name="Angst P."/>
        </authorList>
    </citation>
    <scope>NUCLEOTIDE SEQUENCE</scope>
    <source>
        <strain evidence="3">PB745_02</strain>
        <tissue evidence="3">Gill</tissue>
    </source>
</reference>
<comment type="caution">
    <text evidence="3">The sequence shown here is derived from an EMBL/GenBank/DDBJ whole genome shotgun (WGS) entry which is preliminary data.</text>
</comment>
<organism evidence="3 4">
    <name type="scientific">Petrolisthes manimaculis</name>
    <dbReference type="NCBI Taxonomy" id="1843537"/>
    <lineage>
        <taxon>Eukaryota</taxon>
        <taxon>Metazoa</taxon>
        <taxon>Ecdysozoa</taxon>
        <taxon>Arthropoda</taxon>
        <taxon>Crustacea</taxon>
        <taxon>Multicrustacea</taxon>
        <taxon>Malacostraca</taxon>
        <taxon>Eumalacostraca</taxon>
        <taxon>Eucarida</taxon>
        <taxon>Decapoda</taxon>
        <taxon>Pleocyemata</taxon>
        <taxon>Anomura</taxon>
        <taxon>Galatheoidea</taxon>
        <taxon>Porcellanidae</taxon>
        <taxon>Petrolisthes</taxon>
    </lineage>
</organism>